<evidence type="ECO:0000256" key="1">
    <source>
        <dbReference type="SAM" id="MobiDB-lite"/>
    </source>
</evidence>
<dbReference type="PANTHER" id="PTHR33223">
    <property type="entry name" value="CCHC-TYPE DOMAIN-CONTAINING PROTEIN"/>
    <property type="match status" value="1"/>
</dbReference>
<comment type="caution">
    <text evidence="3">The sequence shown here is derived from an EMBL/GenBank/DDBJ whole genome shotgun (WGS) entry which is preliminary data.</text>
</comment>
<feature type="region of interest" description="Disordered" evidence="1">
    <location>
        <begin position="888"/>
        <end position="915"/>
    </location>
</feature>
<feature type="domain" description="Retrotransposon gag" evidence="2">
    <location>
        <begin position="82"/>
        <end position="170"/>
    </location>
</feature>
<feature type="compositionally biased region" description="Low complexity" evidence="1">
    <location>
        <begin position="328"/>
        <end position="360"/>
    </location>
</feature>
<sequence length="998" mass="114548">MRTRRSYFPTNVTIPRRRQRKQNSNIVEPEIQTIVEMADNRTMAQMLQAPIEGYEDAIVVPPINANNFELKQTLINLLFKVIKGEARTWLDKEPPHSILTWKDLVSKFINQFFPPSKTTYLRNEIINFFQKPNETFNEAWEHLKNPLRQCPHHGFSELHQLDTFYNALNPNDQDALDSAVGGNFLDKIPQDGLSIIKSKSKVRYSRSRVTDSRVSMNAPPSSSSPSNYFEFQQIVASLEDKFYIRMSCFEKYLNDMKAFVTPPAPIKAVEEVCVTCGSNHSYNHCPLTRSGNEFPIFHDNIQQFQTAAVGNLVQGTRHPNLSSPMRPPGFNQPNQQNNQNNQNRYQGNNFNPNHNQNRGNNQGIVYQNPPQQASTYHTPVPQNLVTNNKFEAYMKANDANMNNLQLKFDNFQKNQQDFQKSFEKKQDDFQNMMMSFMQNLHNNKASNDGPPIPPPVMEKEPEATKDTELPSTKNIQPPLVQVHKKDKEPVDKSFVVPKTKTNLRYPSRLAKEKFREKDDILAAKFMEIFRDLHFELSFADALVHMPNTPHAIIDVYEGEIILRHEKQSLTLKCSDTPSISHNNFESLNKVDLIDVGESDFDSEEIEDFLNDDSIPIGIENSVFDPEGDILFLEKLLNEDPCQPPPMNLNQAKSSIEEPEHSFSMGYKHFSTTLVMKLDEVAESSIKNLVPIPHECEVTSDNESESNEPVKDDSSAFTTFSNPLFNDSNDFTSNDENVPIEESKVCSNPLFDDDEINSDELESHVESNFVESLSNHDTLRFDHLEEISRPLIPIRIAEEERIRREHAEYISRMEMLFIINPCPRPRMNANSIVESFPSSLIPVQDNDSQREEIDIATDTDELLPLGFENDNSEGEIDVVEELHVDNSISNSENELTDNEASDFDNPSFPRPPPEPPDAEFDFETDFEEEISVVMNDNNELECLDPRDEFDVSTNNENDDYFPFMFVIRIFLPYLICSKMFLSFFFAESQDTIFDPGISV</sequence>
<gene>
    <name evidence="3" type="ORF">Tci_543908</name>
</gene>
<accession>A0A699IKS9</accession>
<evidence type="ECO:0000313" key="3">
    <source>
        <dbReference type="EMBL" id="GEZ71935.1"/>
    </source>
</evidence>
<dbReference type="InterPro" id="IPR005162">
    <property type="entry name" value="Retrotrans_gag_dom"/>
</dbReference>
<protein>
    <recommendedName>
        <fullName evidence="2">Retrotransposon gag domain-containing protein</fullName>
    </recommendedName>
</protein>
<feature type="compositionally biased region" description="Basic and acidic residues" evidence="1">
    <location>
        <begin position="457"/>
        <end position="468"/>
    </location>
</feature>
<dbReference type="AlphaFoldDB" id="A0A699IKS9"/>
<feature type="region of interest" description="Disordered" evidence="1">
    <location>
        <begin position="315"/>
        <end position="360"/>
    </location>
</feature>
<feature type="region of interest" description="Disordered" evidence="1">
    <location>
        <begin position="697"/>
        <end position="718"/>
    </location>
</feature>
<proteinExistence type="predicted"/>
<dbReference type="Pfam" id="PF03732">
    <property type="entry name" value="Retrotrans_gag"/>
    <property type="match status" value="1"/>
</dbReference>
<dbReference type="EMBL" id="BKCJ010314371">
    <property type="protein sequence ID" value="GEZ71935.1"/>
    <property type="molecule type" value="Genomic_DNA"/>
</dbReference>
<name>A0A699IKS9_TANCI</name>
<feature type="region of interest" description="Disordered" evidence="1">
    <location>
        <begin position="444"/>
        <end position="473"/>
    </location>
</feature>
<organism evidence="3">
    <name type="scientific">Tanacetum cinerariifolium</name>
    <name type="common">Dalmatian daisy</name>
    <name type="synonym">Chrysanthemum cinerariifolium</name>
    <dbReference type="NCBI Taxonomy" id="118510"/>
    <lineage>
        <taxon>Eukaryota</taxon>
        <taxon>Viridiplantae</taxon>
        <taxon>Streptophyta</taxon>
        <taxon>Embryophyta</taxon>
        <taxon>Tracheophyta</taxon>
        <taxon>Spermatophyta</taxon>
        <taxon>Magnoliopsida</taxon>
        <taxon>eudicotyledons</taxon>
        <taxon>Gunneridae</taxon>
        <taxon>Pentapetalae</taxon>
        <taxon>asterids</taxon>
        <taxon>campanulids</taxon>
        <taxon>Asterales</taxon>
        <taxon>Asteraceae</taxon>
        <taxon>Asteroideae</taxon>
        <taxon>Anthemideae</taxon>
        <taxon>Anthemidinae</taxon>
        <taxon>Tanacetum</taxon>
    </lineage>
</organism>
<reference evidence="3" key="1">
    <citation type="journal article" date="2019" name="Sci. Rep.">
        <title>Draft genome of Tanacetum cinerariifolium, the natural source of mosquito coil.</title>
        <authorList>
            <person name="Yamashiro T."/>
            <person name="Shiraishi A."/>
            <person name="Satake H."/>
            <person name="Nakayama K."/>
        </authorList>
    </citation>
    <scope>NUCLEOTIDE SEQUENCE</scope>
</reference>
<dbReference type="PANTHER" id="PTHR33223:SF11">
    <property type="entry name" value="ELEMENT PROTEIN, PUTATIVE-RELATED"/>
    <property type="match status" value="1"/>
</dbReference>
<evidence type="ECO:0000259" key="2">
    <source>
        <dbReference type="Pfam" id="PF03732"/>
    </source>
</evidence>